<dbReference type="Gene3D" id="3.30.420.10">
    <property type="entry name" value="Ribonuclease H-like superfamily/Ribonuclease H"/>
    <property type="match status" value="1"/>
</dbReference>
<dbReference type="Pfam" id="PF00665">
    <property type="entry name" value="rve"/>
    <property type="match status" value="1"/>
</dbReference>
<dbReference type="Proteomes" id="UP000204551">
    <property type="component" value="Chromosome"/>
</dbReference>
<dbReference type="AlphaFoldDB" id="A0A221UXI1"/>
<dbReference type="Pfam" id="PF22483">
    <property type="entry name" value="Mu-transpos_C_2"/>
    <property type="match status" value="1"/>
</dbReference>
<dbReference type="KEGG" id="aalg:AREALGSMS7_02601"/>
<dbReference type="InterPro" id="IPR054353">
    <property type="entry name" value="IstA-like_C"/>
</dbReference>
<name>A0A221UXI1_9FLAO</name>
<sequence length="515" mass="60533">MTTRDLNNWIMYHEIHKLNGLGFSNPKIADYLVLDTRTVKKYLLMSEEDYENHLLKGQYRSKVLSPYETFVRDKLDRFPETSAAQIHDWLKEHHPEFPATNPRTVYNFVMFVRQKHNIPIVKVSREYFPIQELPYGEQAQIDFGHYNMRLVNGKRKKISFFAIVLSRSRMKYIWFWDRPYTALDVCQAHEKAFAFYGGIPETIVYDQDRTMVVDENIGDVILTATFKQYTKSRSFKLYFCRKADPESKGKVENVVQYVKKNFLYNRSYWDIDTLNTEASSWLARTANALAHNFTKKIPQQEYDLEKEYMNPYTPLIIENKQTKAYHVRKTNAIAYKSNFYSVPMGTYKGTGTQVTIKEVADILEIYCSDQELICSHKISFKKGQFIANTNHKRDTSKSLDQMILLATAYFTDKDKAAQYLQKINQKLPRYLRDHLQVILKALEGIEKQDADRALDFCLENEILNGYDFEQVLFVKTPQAPLLQKGIRLLDKNNLEKANQIPEKSDLRDYENIINQ</sequence>
<dbReference type="NCBIfam" id="NF033546">
    <property type="entry name" value="transpos_IS21"/>
    <property type="match status" value="1"/>
</dbReference>
<organism evidence="3 4">
    <name type="scientific">Arenibacter algicola</name>
    <dbReference type="NCBI Taxonomy" id="616991"/>
    <lineage>
        <taxon>Bacteria</taxon>
        <taxon>Pseudomonadati</taxon>
        <taxon>Bacteroidota</taxon>
        <taxon>Flavobacteriia</taxon>
        <taxon>Flavobacteriales</taxon>
        <taxon>Flavobacteriaceae</taxon>
        <taxon>Arenibacter</taxon>
    </lineage>
</organism>
<accession>A0A221UXI1</accession>
<comment type="similarity">
    <text evidence="1">Belongs to the transposase IS21/IS408/IS1162 family.</text>
</comment>
<dbReference type="PROSITE" id="PS50994">
    <property type="entry name" value="INTEGRASE"/>
    <property type="match status" value="1"/>
</dbReference>
<dbReference type="RefSeq" id="WP_093978638.1">
    <property type="nucleotide sequence ID" value="NZ_CP022515.1"/>
</dbReference>
<dbReference type="InterPro" id="IPR012337">
    <property type="entry name" value="RNaseH-like_sf"/>
</dbReference>
<gene>
    <name evidence="3" type="ORF">AREALGSMS7_02601</name>
</gene>
<dbReference type="InterPro" id="IPR036397">
    <property type="entry name" value="RNaseH_sf"/>
</dbReference>
<dbReference type="PANTHER" id="PTHR35004:SF6">
    <property type="entry name" value="TRANSPOSASE"/>
    <property type="match status" value="1"/>
</dbReference>
<dbReference type="SUPFAM" id="SSF53098">
    <property type="entry name" value="Ribonuclease H-like"/>
    <property type="match status" value="1"/>
</dbReference>
<evidence type="ECO:0000313" key="4">
    <source>
        <dbReference type="Proteomes" id="UP000204551"/>
    </source>
</evidence>
<dbReference type="PANTHER" id="PTHR35004">
    <property type="entry name" value="TRANSPOSASE RV3428C-RELATED"/>
    <property type="match status" value="1"/>
</dbReference>
<dbReference type="InterPro" id="IPR001584">
    <property type="entry name" value="Integrase_cat-core"/>
</dbReference>
<dbReference type="EMBL" id="CP022515">
    <property type="protein sequence ID" value="ASO06044.1"/>
    <property type="molecule type" value="Genomic_DNA"/>
</dbReference>
<feature type="domain" description="Integrase catalytic" evidence="2">
    <location>
        <begin position="130"/>
        <end position="306"/>
    </location>
</feature>
<evidence type="ECO:0000256" key="1">
    <source>
        <dbReference type="ARBA" id="ARBA00009277"/>
    </source>
</evidence>
<dbReference type="GO" id="GO:0003676">
    <property type="term" value="F:nucleic acid binding"/>
    <property type="evidence" value="ECO:0007669"/>
    <property type="project" value="InterPro"/>
</dbReference>
<evidence type="ECO:0000259" key="2">
    <source>
        <dbReference type="PROSITE" id="PS50994"/>
    </source>
</evidence>
<reference evidence="3 4" key="1">
    <citation type="submission" date="2017-07" db="EMBL/GenBank/DDBJ databases">
        <title>Genome Sequence of Arenibacter algicola Strain SMS7 Isolated from a culture of the Diatom Skeletonema marinoi.</title>
        <authorList>
            <person name="Topel M."/>
            <person name="Pinder M.I.M."/>
            <person name="Johansson O.N."/>
            <person name="Kourtchenko O."/>
            <person name="Godhe A."/>
            <person name="Clarke A.K."/>
        </authorList>
    </citation>
    <scope>NUCLEOTIDE SEQUENCE [LARGE SCALE GENOMIC DNA]</scope>
    <source>
        <strain evidence="3 4">SMS7</strain>
    </source>
</reference>
<dbReference type="GO" id="GO:0015074">
    <property type="term" value="P:DNA integration"/>
    <property type="evidence" value="ECO:0007669"/>
    <property type="project" value="InterPro"/>
</dbReference>
<proteinExistence type="inferred from homology"/>
<protein>
    <submittedName>
        <fullName evidence="3">Integrase core domain protein</fullName>
    </submittedName>
</protein>
<evidence type="ECO:0000313" key="3">
    <source>
        <dbReference type="EMBL" id="ASO06044.1"/>
    </source>
</evidence>